<evidence type="ECO:0000256" key="1">
    <source>
        <dbReference type="SAM" id="MobiDB-lite"/>
    </source>
</evidence>
<sequence>MDIRAVDAERLLQASKAYCRWPNMMPVRLRGLGTGPCTAKVLGGFEFDVGSIFVACECESCAQKPALVGVDVKEEESHIMSVLEFAIHCGVVDLIEHRLSEYTNNGELDIEAVQVAASLMLPDMLFVLDVPERGDAAADADADAGSCTQSFGVLPLSDFLRQSAEAAGGPDLEGRQLGVFIFTSPAGAVTAKDLVSEGVANQLPNTVAEAGGSASISIGRVVEYDAETGRACPVGLSPPRPSAASSPATANGKPRCRKLCSYCSRHCRRGPAAFTGTASE</sequence>
<protein>
    <submittedName>
        <fullName evidence="2">Uncharacterized protein</fullName>
    </submittedName>
</protein>
<feature type="region of interest" description="Disordered" evidence="1">
    <location>
        <begin position="233"/>
        <end position="255"/>
    </location>
</feature>
<gene>
    <name evidence="2" type="ORF">Vafri_21759</name>
</gene>
<name>A0A8J4BUW1_9CHLO</name>
<dbReference type="EMBL" id="BNCO01000119">
    <property type="protein sequence ID" value="GIL68492.1"/>
    <property type="molecule type" value="Genomic_DNA"/>
</dbReference>
<dbReference type="AlphaFoldDB" id="A0A8J4BUW1"/>
<comment type="caution">
    <text evidence="2">The sequence shown here is derived from an EMBL/GenBank/DDBJ whole genome shotgun (WGS) entry which is preliminary data.</text>
</comment>
<evidence type="ECO:0000313" key="3">
    <source>
        <dbReference type="Proteomes" id="UP000747399"/>
    </source>
</evidence>
<proteinExistence type="predicted"/>
<keyword evidence="3" id="KW-1185">Reference proteome</keyword>
<organism evidence="2 3">
    <name type="scientific">Volvox africanus</name>
    <dbReference type="NCBI Taxonomy" id="51714"/>
    <lineage>
        <taxon>Eukaryota</taxon>
        <taxon>Viridiplantae</taxon>
        <taxon>Chlorophyta</taxon>
        <taxon>core chlorophytes</taxon>
        <taxon>Chlorophyceae</taxon>
        <taxon>CS clade</taxon>
        <taxon>Chlamydomonadales</taxon>
        <taxon>Volvocaceae</taxon>
        <taxon>Volvox</taxon>
    </lineage>
</organism>
<dbReference type="Proteomes" id="UP000747399">
    <property type="component" value="Unassembled WGS sequence"/>
</dbReference>
<evidence type="ECO:0000313" key="2">
    <source>
        <dbReference type="EMBL" id="GIL68492.1"/>
    </source>
</evidence>
<reference evidence="2" key="1">
    <citation type="journal article" date="2021" name="Proc. Natl. Acad. Sci. U.S.A.">
        <title>Three genomes in the algal genus Volvox reveal the fate of a haploid sex-determining region after a transition to homothallism.</title>
        <authorList>
            <person name="Yamamoto K."/>
            <person name="Hamaji T."/>
            <person name="Kawai-Toyooka H."/>
            <person name="Matsuzaki R."/>
            <person name="Takahashi F."/>
            <person name="Nishimura Y."/>
            <person name="Kawachi M."/>
            <person name="Noguchi H."/>
            <person name="Minakuchi Y."/>
            <person name="Umen J.G."/>
            <person name="Toyoda A."/>
            <person name="Nozaki H."/>
        </authorList>
    </citation>
    <scope>NUCLEOTIDE SEQUENCE</scope>
    <source>
        <strain evidence="2">NIES-3780</strain>
    </source>
</reference>
<accession>A0A8J4BUW1</accession>